<comment type="caution">
    <text evidence="2">The sequence shown here is derived from an EMBL/GenBank/DDBJ whole genome shotgun (WGS) entry which is preliminary data.</text>
</comment>
<feature type="transmembrane region" description="Helical" evidence="1">
    <location>
        <begin position="52"/>
        <end position="71"/>
    </location>
</feature>
<reference evidence="3" key="1">
    <citation type="journal article" date="2019" name="Int. J. Syst. Evol. Microbiol.">
        <title>The Global Catalogue of Microorganisms (GCM) 10K type strain sequencing project: providing services to taxonomists for standard genome sequencing and annotation.</title>
        <authorList>
            <consortium name="The Broad Institute Genomics Platform"/>
            <consortium name="The Broad Institute Genome Sequencing Center for Infectious Disease"/>
            <person name="Wu L."/>
            <person name="Ma J."/>
        </authorList>
    </citation>
    <scope>NUCLEOTIDE SEQUENCE [LARGE SCALE GENOMIC DNA]</scope>
    <source>
        <strain evidence="3">JCM 17759</strain>
    </source>
</reference>
<keyword evidence="1" id="KW-0812">Transmembrane</keyword>
<sequence length="104" mass="11347">MRLDQYTLKHGMWNTAVFAVFCAFASTYPHLVTFGGVIPIAAIAFSNSRRKLMTFLTVATFTANAVMLSFAFSGEHPDMGDGVVATIGAIMGLAFDRIVFRPHL</sequence>
<evidence type="ECO:0000256" key="1">
    <source>
        <dbReference type="SAM" id="Phobius"/>
    </source>
</evidence>
<dbReference type="EMBL" id="BAABGA010000035">
    <property type="protein sequence ID" value="GAA4454146.1"/>
    <property type="molecule type" value="Genomic_DNA"/>
</dbReference>
<evidence type="ECO:0000313" key="3">
    <source>
        <dbReference type="Proteomes" id="UP001500840"/>
    </source>
</evidence>
<gene>
    <name evidence="2" type="ORF">GCM10023156_26100</name>
</gene>
<dbReference type="Proteomes" id="UP001500840">
    <property type="component" value="Unassembled WGS sequence"/>
</dbReference>
<protein>
    <submittedName>
        <fullName evidence="2">Uncharacterized protein</fullName>
    </submittedName>
</protein>
<evidence type="ECO:0000313" key="2">
    <source>
        <dbReference type="EMBL" id="GAA4454146.1"/>
    </source>
</evidence>
<feature type="transmembrane region" description="Helical" evidence="1">
    <location>
        <begin position="12"/>
        <end position="45"/>
    </location>
</feature>
<organism evidence="2 3">
    <name type="scientific">Novipirellula rosea</name>
    <dbReference type="NCBI Taxonomy" id="1031540"/>
    <lineage>
        <taxon>Bacteria</taxon>
        <taxon>Pseudomonadati</taxon>
        <taxon>Planctomycetota</taxon>
        <taxon>Planctomycetia</taxon>
        <taxon>Pirellulales</taxon>
        <taxon>Pirellulaceae</taxon>
        <taxon>Novipirellula</taxon>
    </lineage>
</organism>
<keyword evidence="1" id="KW-1133">Transmembrane helix</keyword>
<accession>A0ABP8MT23</accession>
<dbReference type="RefSeq" id="WP_345322635.1">
    <property type="nucleotide sequence ID" value="NZ_BAABGA010000035.1"/>
</dbReference>
<keyword evidence="3" id="KW-1185">Reference proteome</keyword>
<keyword evidence="1" id="KW-0472">Membrane</keyword>
<proteinExistence type="predicted"/>
<feature type="transmembrane region" description="Helical" evidence="1">
    <location>
        <begin position="83"/>
        <end position="100"/>
    </location>
</feature>
<name>A0ABP8MT23_9BACT</name>